<keyword evidence="4" id="KW-0472">Membrane</keyword>
<feature type="transmembrane region" description="Helical" evidence="4">
    <location>
        <begin position="20"/>
        <end position="38"/>
    </location>
</feature>
<accession>A0A1Z4KNM1</accession>
<keyword evidence="4" id="KW-1133">Transmembrane helix</keyword>
<dbReference type="Gene3D" id="2.40.50.100">
    <property type="match status" value="1"/>
</dbReference>
<organism evidence="5 6">
    <name type="scientific">Trichormus variabilis NIES-23</name>
    <dbReference type="NCBI Taxonomy" id="1973479"/>
    <lineage>
        <taxon>Bacteria</taxon>
        <taxon>Bacillati</taxon>
        <taxon>Cyanobacteriota</taxon>
        <taxon>Cyanophyceae</taxon>
        <taxon>Nostocales</taxon>
        <taxon>Nostocaceae</taxon>
        <taxon>Trichormus</taxon>
    </lineage>
</organism>
<name>A0A1Z4KNM1_ANAVA</name>
<dbReference type="SUPFAM" id="SSF111369">
    <property type="entry name" value="HlyD-like secretion proteins"/>
    <property type="match status" value="1"/>
</dbReference>
<gene>
    <name evidence="5" type="ORF">NIES23_33840</name>
</gene>
<dbReference type="PANTHER" id="PTHR32347:SF27">
    <property type="entry name" value="RND EFFLUX PUMP MEMBRANE FUSION PROTEIN BARREL-SANDWICH DOMAIN-CONTAINING PROTEIN"/>
    <property type="match status" value="1"/>
</dbReference>
<dbReference type="GO" id="GO:0030313">
    <property type="term" value="C:cell envelope"/>
    <property type="evidence" value="ECO:0007669"/>
    <property type="project" value="UniProtKB-SubCell"/>
</dbReference>
<dbReference type="PANTHER" id="PTHR32347">
    <property type="entry name" value="EFFLUX SYSTEM COMPONENT YKNX-RELATED"/>
    <property type="match status" value="1"/>
</dbReference>
<protein>
    <submittedName>
        <fullName evidence="5">Heterocyst specific ABC-transporter, membrane fusion protein DevB homolog</fullName>
    </submittedName>
</protein>
<keyword evidence="4" id="KW-0812">Transmembrane</keyword>
<keyword evidence="2 3" id="KW-0175">Coiled coil</keyword>
<evidence type="ECO:0000256" key="3">
    <source>
        <dbReference type="SAM" id="Coils"/>
    </source>
</evidence>
<reference evidence="5 6" key="1">
    <citation type="submission" date="2017-06" db="EMBL/GenBank/DDBJ databases">
        <title>Genome sequencing of cyanobaciteial culture collection at National Institute for Environmental Studies (NIES).</title>
        <authorList>
            <person name="Hirose Y."/>
            <person name="Shimura Y."/>
            <person name="Fujisawa T."/>
            <person name="Nakamura Y."/>
            <person name="Kawachi M."/>
        </authorList>
    </citation>
    <scope>NUCLEOTIDE SEQUENCE [LARGE SCALE GENOMIC DNA]</scope>
    <source>
        <strain evidence="5 6">NIES-23</strain>
    </source>
</reference>
<dbReference type="Proteomes" id="UP000217507">
    <property type="component" value="Chromosome"/>
</dbReference>
<evidence type="ECO:0000256" key="4">
    <source>
        <dbReference type="SAM" id="Phobius"/>
    </source>
</evidence>
<feature type="coiled-coil region" evidence="3">
    <location>
        <begin position="118"/>
        <end position="270"/>
    </location>
</feature>
<comment type="subcellular location">
    <subcellularLocation>
        <location evidence="1">Cell envelope</location>
    </subcellularLocation>
</comment>
<proteinExistence type="predicted"/>
<dbReference type="EMBL" id="AP018216">
    <property type="protein sequence ID" value="BAY70579.1"/>
    <property type="molecule type" value="Genomic_DNA"/>
</dbReference>
<evidence type="ECO:0000256" key="2">
    <source>
        <dbReference type="ARBA" id="ARBA00023054"/>
    </source>
</evidence>
<dbReference type="InterPro" id="IPR014315">
    <property type="entry name" value="ABC_heterocyst_DevB"/>
</dbReference>
<evidence type="ECO:0000256" key="1">
    <source>
        <dbReference type="ARBA" id="ARBA00004196"/>
    </source>
</evidence>
<dbReference type="NCBIfam" id="TIGR02971">
    <property type="entry name" value="heterocyst_DevB"/>
    <property type="match status" value="1"/>
</dbReference>
<dbReference type="InterPro" id="IPR050465">
    <property type="entry name" value="UPF0194_transport"/>
</dbReference>
<evidence type="ECO:0000313" key="6">
    <source>
        <dbReference type="Proteomes" id="UP000217507"/>
    </source>
</evidence>
<sequence length="399" mass="43141">MQNLHPDRFRNLNYPNRTIIFGIVAIALASVAGSLYLLSGVGNPGKEITPMVIDNRPPIKAITALGRIEPQGEVVQVSVSQTAGSNRIAELLVKQGDRINKGQIIAILDNRDTRLAALNRAKQQVAVAQSQLAQVKAGAKQGEIAAQQATIAELAAELRQEVAARVATVRRLEAEVRNAQIEYQRYQSLQADGAVSVSIRDSKKLTLETAEESLREALANRSQTSETLQERLRQAKATLNQIAEVRPTDVQAAQAEVESAKAAVQEAQANLNLTYVKSPKAGQILKIHTLVGEVVSDKGIVEIGQTNQMYVVAEVYEVDINRVKIGQRATVTQLNLPGELTGTVEDIGLLIAKKDVLNTDPAADIDARVVEVKIRLNPESSQRVTGLTNSKVKVAIALN</sequence>
<dbReference type="AlphaFoldDB" id="A0A1Z4KNM1"/>
<evidence type="ECO:0000313" key="5">
    <source>
        <dbReference type="EMBL" id="BAY70579.1"/>
    </source>
</evidence>
<dbReference type="Gene3D" id="2.40.30.170">
    <property type="match status" value="1"/>
</dbReference>